<proteinExistence type="predicted"/>
<dbReference type="GO" id="GO:0016758">
    <property type="term" value="F:hexosyltransferase activity"/>
    <property type="evidence" value="ECO:0007669"/>
    <property type="project" value="TreeGrafter"/>
</dbReference>
<feature type="transmembrane region" description="Helical" evidence="1">
    <location>
        <begin position="82"/>
        <end position="100"/>
    </location>
</feature>
<dbReference type="Gene3D" id="3.40.50.2000">
    <property type="entry name" value="Glycogen Phosphorylase B"/>
    <property type="match status" value="2"/>
</dbReference>
<keyword evidence="1" id="KW-0812">Transmembrane</keyword>
<evidence type="ECO:0000313" key="3">
    <source>
        <dbReference type="EMBL" id="PYC37336.1"/>
    </source>
</evidence>
<organism evidence="3 4">
    <name type="scientific">Pseudomonas protegens</name>
    <dbReference type="NCBI Taxonomy" id="380021"/>
    <lineage>
        <taxon>Bacteria</taxon>
        <taxon>Pseudomonadati</taxon>
        <taxon>Pseudomonadota</taxon>
        <taxon>Gammaproteobacteria</taxon>
        <taxon>Pseudomonadales</taxon>
        <taxon>Pseudomonadaceae</taxon>
        <taxon>Pseudomonas</taxon>
    </lineage>
</organism>
<dbReference type="RefSeq" id="WP_110652275.1">
    <property type="nucleotide sequence ID" value="NZ_QJRN01000007.1"/>
</dbReference>
<dbReference type="AlphaFoldDB" id="A0A9Q6IHH9"/>
<dbReference type="PANTHER" id="PTHR45947:SF3">
    <property type="entry name" value="SULFOQUINOVOSYL TRANSFERASE SQD2"/>
    <property type="match status" value="1"/>
</dbReference>
<accession>A0A9Q6IHH9</accession>
<dbReference type="Pfam" id="PF13579">
    <property type="entry name" value="Glyco_trans_4_4"/>
    <property type="match status" value="1"/>
</dbReference>
<protein>
    <submittedName>
        <fullName evidence="3">Glycosyltransferase WbuB</fullName>
    </submittedName>
</protein>
<reference evidence="3 4" key="1">
    <citation type="submission" date="2018-06" db="EMBL/GenBank/DDBJ databases">
        <title>Pseudomonas diversity within urban Lake Michigan freshwaters.</title>
        <authorList>
            <person name="Batrich M."/>
            <person name="Hatzopoulos T."/>
            <person name="Putonti C."/>
        </authorList>
    </citation>
    <scope>NUCLEOTIDE SEQUENCE [LARGE SCALE GENOMIC DNA]</scope>
    <source>
        <strain evidence="3 4">MB-090624</strain>
    </source>
</reference>
<dbReference type="InterPro" id="IPR050194">
    <property type="entry name" value="Glycosyltransferase_grp1"/>
</dbReference>
<feature type="domain" description="Glycosyltransferase subfamily 4-like N-terminal" evidence="2">
    <location>
        <begin position="17"/>
        <end position="199"/>
    </location>
</feature>
<dbReference type="Pfam" id="PF13692">
    <property type="entry name" value="Glyco_trans_1_4"/>
    <property type="match status" value="1"/>
</dbReference>
<dbReference type="Proteomes" id="UP000248188">
    <property type="component" value="Unassembled WGS sequence"/>
</dbReference>
<evidence type="ECO:0000259" key="2">
    <source>
        <dbReference type="Pfam" id="PF13579"/>
    </source>
</evidence>
<keyword evidence="1" id="KW-0472">Membrane</keyword>
<evidence type="ECO:0000256" key="1">
    <source>
        <dbReference type="SAM" id="Phobius"/>
    </source>
</evidence>
<evidence type="ECO:0000313" key="4">
    <source>
        <dbReference type="Proteomes" id="UP000248188"/>
    </source>
</evidence>
<comment type="caution">
    <text evidence="3">The sequence shown here is derived from an EMBL/GenBank/DDBJ whole genome shotgun (WGS) entry which is preliminary data.</text>
</comment>
<dbReference type="PANTHER" id="PTHR45947">
    <property type="entry name" value="SULFOQUINOVOSYL TRANSFERASE SQD2"/>
    <property type="match status" value="1"/>
</dbReference>
<dbReference type="EMBL" id="QJRN01000007">
    <property type="protein sequence ID" value="PYC37336.1"/>
    <property type="molecule type" value="Genomic_DNA"/>
</dbReference>
<gene>
    <name evidence="3" type="ORF">DMX08_13660</name>
</gene>
<name>A0A9Q6IHH9_9PSED</name>
<dbReference type="InterPro" id="IPR028098">
    <property type="entry name" value="Glyco_trans_4-like_N"/>
</dbReference>
<dbReference type="SUPFAM" id="SSF53756">
    <property type="entry name" value="UDP-Glycosyltransferase/glycogen phosphorylase"/>
    <property type="match status" value="1"/>
</dbReference>
<sequence>MKLLIFSQYFSPENFIINDIARTLVAQGHEVVVATGKPNYPDGRIFAGYRAWGCHYERYLDSIDVLRVPLWPRGEGGAKNMVLNYLSFVFAGLVFFPWMLRKREFDAILVFAPSPITQAIPAIPIKWLKRAQLALWIQDLWPESLAATGFVKSPYLLKMVGWMVRGIYAGCDRLLVQSHAFVDSVARYAPRKKITYYPNSVDAQTFNAEVEVDEQLSQVLKAHFCVVFAGNLGTAQALETLVEAAKQLRDEPDIRLVLVGSGSRLEWLREQKQVHSLDNLILPGRFPAVAMPAVFAQSSALLVSLNNESIFAQTIPSKVQSYLASGKPIIASLNGEGARVVQEARAGLTSPAEEVAPLVANIRKMYSLGGAQREEMGRCGRSYFAAHFEMGQQVRSLVELLKT</sequence>
<dbReference type="CDD" id="cd03794">
    <property type="entry name" value="GT4_WbuB-like"/>
    <property type="match status" value="1"/>
</dbReference>
<keyword evidence="1" id="KW-1133">Transmembrane helix</keyword>